<comment type="caution">
    <text evidence="2">The sequence shown here is derived from an EMBL/GenBank/DDBJ whole genome shotgun (WGS) entry which is preliminary data.</text>
</comment>
<keyword evidence="1" id="KW-0472">Membrane</keyword>
<gene>
    <name evidence="2" type="ORF">ELS17_01180</name>
</gene>
<keyword evidence="1" id="KW-1133">Transmembrane helix</keyword>
<dbReference type="Proteomes" id="UP000292704">
    <property type="component" value="Unassembled WGS sequence"/>
</dbReference>
<sequence>MGKTPQSHLADGRRTARRRTFLRAVSCIGTALTATSTVAGSVTGQDFPPPKRTEWSEPISLGNGELRTFTTVAPSGDPTSHGVVLDRDALTGLPSAAELRARAERGEPGDKYGPTGTALEIHHAWSQEFFVPFPETAATPFTFLGLTWNPEGHPPPGTYDVPHLDVHFHMLEAATVDAITGLSAASYTIPEPRLPEGYTRVPEPSLGGEFAVVTDMGEHLIDPGAPEHTDGEFTNTLIWGAYDTTGNGRGELTFIEPMVTKRYLETVTGTDRYEIPQPTLYPTAGSYPTAYAVRDVPSDDAIAITIEAFTPVDRTEQH</sequence>
<dbReference type="RefSeq" id="WP_130169199.1">
    <property type="nucleotide sequence ID" value="NZ_SHMR01000001.1"/>
</dbReference>
<name>A0A482XY54_9EURY</name>
<evidence type="ECO:0000313" key="3">
    <source>
        <dbReference type="Proteomes" id="UP000292704"/>
    </source>
</evidence>
<dbReference type="EMBL" id="SHMR01000001">
    <property type="protein sequence ID" value="RZH68112.1"/>
    <property type="molecule type" value="Genomic_DNA"/>
</dbReference>
<evidence type="ECO:0008006" key="4">
    <source>
        <dbReference type="Google" id="ProtNLM"/>
    </source>
</evidence>
<feature type="transmembrane region" description="Helical" evidence="1">
    <location>
        <begin position="21"/>
        <end position="42"/>
    </location>
</feature>
<keyword evidence="1" id="KW-0812">Transmembrane</keyword>
<dbReference type="AlphaFoldDB" id="A0A482XY54"/>
<reference evidence="2 3" key="1">
    <citation type="submission" date="2019-02" db="EMBL/GenBank/DDBJ databases">
        <title>Genome analysis provides insights into bioremediation potentialities and Haloocin production by Natrinema altunense strain 4.1R isolated from Chott Douz in Tunisian desert.</title>
        <authorList>
            <person name="Najjari A."/>
            <person name="Youssef N."/>
            <person name="Ben Dhia O."/>
            <person name="Ferjani R."/>
            <person name="El Hidri D."/>
            <person name="Ouzari H.I."/>
            <person name="Cherif A."/>
        </authorList>
    </citation>
    <scope>NUCLEOTIDE SEQUENCE [LARGE SCALE GENOMIC DNA]</scope>
    <source>
        <strain evidence="2 3">4.1R</strain>
    </source>
</reference>
<proteinExistence type="predicted"/>
<accession>A0A482XY54</accession>
<dbReference type="CDD" id="cd11669">
    <property type="entry name" value="TTHB210-like"/>
    <property type="match status" value="1"/>
</dbReference>
<evidence type="ECO:0000256" key="1">
    <source>
        <dbReference type="SAM" id="Phobius"/>
    </source>
</evidence>
<dbReference type="OrthoDB" id="185584at2157"/>
<evidence type="ECO:0000313" key="2">
    <source>
        <dbReference type="EMBL" id="RZH68112.1"/>
    </source>
</evidence>
<dbReference type="STRING" id="222984.GCA_000731985_00369"/>
<organism evidence="2 3">
    <name type="scientific">Natrinema altunense</name>
    <dbReference type="NCBI Taxonomy" id="222984"/>
    <lineage>
        <taxon>Archaea</taxon>
        <taxon>Methanobacteriati</taxon>
        <taxon>Methanobacteriota</taxon>
        <taxon>Stenosarchaea group</taxon>
        <taxon>Halobacteria</taxon>
        <taxon>Halobacteriales</taxon>
        <taxon>Natrialbaceae</taxon>
        <taxon>Natrinema</taxon>
    </lineage>
</organism>
<protein>
    <recommendedName>
        <fullName evidence="4">DUF5602 domain-containing protein</fullName>
    </recommendedName>
</protein>
<dbReference type="InterPro" id="IPR033786">
    <property type="entry name" value="TTHB210-like"/>
</dbReference>